<feature type="transmembrane region" description="Helical" evidence="12">
    <location>
        <begin position="1457"/>
        <end position="1475"/>
    </location>
</feature>
<reference evidence="14" key="1">
    <citation type="submission" date="2018-11" db="EMBL/GenBank/DDBJ databases">
        <authorList>
            <person name="Alioto T."/>
            <person name="Alioto T."/>
        </authorList>
    </citation>
    <scope>NUCLEOTIDE SEQUENCE</scope>
</reference>
<evidence type="ECO:0000256" key="4">
    <source>
        <dbReference type="ARBA" id="ARBA00022729"/>
    </source>
</evidence>
<evidence type="ECO:0000256" key="7">
    <source>
        <dbReference type="ARBA" id="ARBA00023180"/>
    </source>
</evidence>
<keyword evidence="15" id="KW-1185">Reference proteome</keyword>
<dbReference type="SUPFAM" id="SSF81324">
    <property type="entry name" value="Voltage-gated potassium channels"/>
    <property type="match status" value="1"/>
</dbReference>
<feature type="transmembrane region" description="Helical" evidence="12">
    <location>
        <begin position="1623"/>
        <end position="1646"/>
    </location>
</feature>
<keyword evidence="8" id="KW-0966">Cell projection</keyword>
<dbReference type="InterPro" id="IPR051223">
    <property type="entry name" value="Polycystin"/>
</dbReference>
<feature type="transmembrane region" description="Helical" evidence="12">
    <location>
        <begin position="1156"/>
        <end position="1176"/>
    </location>
</feature>
<organism evidence="14 15">
    <name type="scientific">Mytilus galloprovincialis</name>
    <name type="common">Mediterranean mussel</name>
    <dbReference type="NCBI Taxonomy" id="29158"/>
    <lineage>
        <taxon>Eukaryota</taxon>
        <taxon>Metazoa</taxon>
        <taxon>Spiralia</taxon>
        <taxon>Lophotrochozoa</taxon>
        <taxon>Mollusca</taxon>
        <taxon>Bivalvia</taxon>
        <taxon>Autobranchia</taxon>
        <taxon>Pteriomorphia</taxon>
        <taxon>Mytilida</taxon>
        <taxon>Mytiloidea</taxon>
        <taxon>Mytilidae</taxon>
        <taxon>Mytilinae</taxon>
        <taxon>Mytilus</taxon>
    </lineage>
</organism>
<dbReference type="PANTHER" id="PTHR10877">
    <property type="entry name" value="POLYCYSTIN FAMILY MEMBER"/>
    <property type="match status" value="1"/>
</dbReference>
<proteinExistence type="inferred from homology"/>
<dbReference type="Pfam" id="PF08016">
    <property type="entry name" value="PKD_channel"/>
    <property type="match status" value="1"/>
</dbReference>
<comment type="similarity">
    <text evidence="2">Belongs to the polycystin family.</text>
</comment>
<dbReference type="InterPro" id="IPR036392">
    <property type="entry name" value="PLAT/LH2_dom_sf"/>
</dbReference>
<dbReference type="GO" id="GO:0060170">
    <property type="term" value="C:ciliary membrane"/>
    <property type="evidence" value="ECO:0007669"/>
    <property type="project" value="UniProtKB-SubCell"/>
</dbReference>
<dbReference type="InterPro" id="IPR046791">
    <property type="entry name" value="Polycystin_dom"/>
</dbReference>
<feature type="transmembrane region" description="Helical" evidence="12">
    <location>
        <begin position="2044"/>
        <end position="2060"/>
    </location>
</feature>
<feature type="transmembrane region" description="Helical" evidence="12">
    <location>
        <begin position="1712"/>
        <end position="1732"/>
    </location>
</feature>
<evidence type="ECO:0000256" key="6">
    <source>
        <dbReference type="ARBA" id="ARBA00023136"/>
    </source>
</evidence>
<feature type="disulfide bond" evidence="9">
    <location>
        <begin position="1822"/>
        <end position="1833"/>
    </location>
</feature>
<evidence type="ECO:0000256" key="3">
    <source>
        <dbReference type="ARBA" id="ARBA00022692"/>
    </source>
</evidence>
<feature type="transmembrane region" description="Helical" evidence="12">
    <location>
        <begin position="2142"/>
        <end position="2163"/>
    </location>
</feature>
<feature type="compositionally biased region" description="Low complexity" evidence="11">
    <location>
        <begin position="1065"/>
        <end position="1080"/>
    </location>
</feature>
<dbReference type="InterPro" id="IPR003915">
    <property type="entry name" value="PKD_2"/>
</dbReference>
<name>A0A8B6GBR6_MYTGA</name>
<dbReference type="InterPro" id="IPR001024">
    <property type="entry name" value="PLAT/LH2_dom"/>
</dbReference>
<dbReference type="InterPro" id="IPR013122">
    <property type="entry name" value="PKD1_2_channel"/>
</dbReference>
<evidence type="ECO:0000259" key="13">
    <source>
        <dbReference type="PROSITE" id="PS50095"/>
    </source>
</evidence>
<dbReference type="Gene3D" id="2.60.60.20">
    <property type="entry name" value="PLAT/LH2 domain"/>
    <property type="match status" value="1"/>
</dbReference>
<feature type="transmembrane region" description="Helical" evidence="12">
    <location>
        <begin position="1979"/>
        <end position="1998"/>
    </location>
</feature>
<dbReference type="Gene3D" id="1.20.120.350">
    <property type="entry name" value="Voltage-gated potassium channels. Chain C"/>
    <property type="match status" value="1"/>
</dbReference>
<feature type="transmembrane region" description="Helical" evidence="12">
    <location>
        <begin position="2080"/>
        <end position="2102"/>
    </location>
</feature>
<dbReference type="EMBL" id="UYJE01008192">
    <property type="protein sequence ID" value="VDI61829.1"/>
    <property type="molecule type" value="Genomic_DNA"/>
</dbReference>
<comment type="subcellular location">
    <subcellularLocation>
        <location evidence="1">Cell projection</location>
        <location evidence="1">Cilium membrane</location>
        <topology evidence="1">Multi-pass membrane protein</topology>
    </subcellularLocation>
</comment>
<keyword evidence="6 12" id="KW-0472">Membrane</keyword>
<dbReference type="Pfam" id="PF01477">
    <property type="entry name" value="PLAT"/>
    <property type="match status" value="1"/>
</dbReference>
<dbReference type="PRINTS" id="PR01433">
    <property type="entry name" value="POLYCYSTIN2"/>
</dbReference>
<keyword evidence="3 12" id="KW-0812">Transmembrane</keyword>
<evidence type="ECO:0000256" key="2">
    <source>
        <dbReference type="ARBA" id="ARBA00007200"/>
    </source>
</evidence>
<feature type="region of interest" description="Disordered" evidence="11">
    <location>
        <begin position="1048"/>
        <end position="1080"/>
    </location>
</feature>
<dbReference type="Proteomes" id="UP000596742">
    <property type="component" value="Unassembled WGS sequence"/>
</dbReference>
<comment type="caution">
    <text evidence="10">Lacks conserved residue(s) required for the propagation of feature annotation.</text>
</comment>
<dbReference type="GO" id="GO:0050982">
    <property type="term" value="P:detection of mechanical stimulus"/>
    <property type="evidence" value="ECO:0007669"/>
    <property type="project" value="TreeGrafter"/>
</dbReference>
<feature type="transmembrane region" description="Helical" evidence="12">
    <location>
        <begin position="2010"/>
        <end position="2032"/>
    </location>
</feature>
<dbReference type="Pfam" id="PF20519">
    <property type="entry name" value="Polycystin_dom"/>
    <property type="match status" value="1"/>
</dbReference>
<evidence type="ECO:0000256" key="9">
    <source>
        <dbReference type="PIRSR" id="PIRSR603915-2"/>
    </source>
</evidence>
<comment type="caution">
    <text evidence="14">The sequence shown here is derived from an EMBL/GenBank/DDBJ whole genome shotgun (WGS) entry which is preliminary data.</text>
</comment>
<gene>
    <name evidence="14" type="ORF">MGAL_10B040037</name>
</gene>
<evidence type="ECO:0000256" key="8">
    <source>
        <dbReference type="ARBA" id="ARBA00023273"/>
    </source>
</evidence>
<evidence type="ECO:0000256" key="10">
    <source>
        <dbReference type="PROSITE-ProRule" id="PRU00152"/>
    </source>
</evidence>
<sequence length="2215" mass="249665">MTSNTDLYINWDGFHDVEEYETGPHATGIKEYILGIGTTPGGNDVYSFENVGVVQHKALHGLSLQNGYVYYATLKAVDFAKRETEKISAPITIDVTPPDRTDNPITLINRHITSTSEISPCWKEVFMDVQSGLDYYLWSVGSQPGYTDMMTYIKTTDECGITDKNNPLSLLDGHSYYINVRAFNKAGLSSVATSWAFELDTTPPTPGHVYDGDKDLVTGSIKDIDYQIKTKVLHAHWEGFHESHSTIKDYYVSIGTCPQCEDILGQQAIGIAYEFTLENTHLGTGLRYYTTVTACNTAEMCTTVTSDGVIIDNSPPTPGTVQDGTGYYDTEYQSLKNYISAKWYGFDDAQSGLEKYEWRVGTKPGNGDIIPTIELHLTETAALLDSSSYNLSLPINTRMYITVRAYNKAGLWSESSSSGFSVDDTPPVLSKVTTFSNDFGITDLTQIYRTTMKVEWEVEDTESFIKRQYLSIKSHIGGEFMLSSQPVNGIARSYVFTGLDLHDGVTYYVTLITCNSADICISDTSQGMFVDSTPPSRGMFAVSTDHASDPDTSRNEHGWMTFGSNAVYLAWLGFSDIHSQIDHYMVTVGTSYMEKNLNKDLKTKYVHVDSNTDHGDEGKVQLFKIDTVVLTQYEEVYITMWAVNKVGLRSQMIHSAFKKTPPSYLDLVRRCDAISCEGHCVCSPQDRKCPYNPSLGNCTDVSDGVFSGTQYTLLLVKDTNGYTTDDQAVTASDSVLRASWIISQQFPSKPLWYEWSVGYEDEATPIGIYDSVKQKVWHDAGQLMDTIFTVGPDQELLENNIKYSVFVRIWYTSDTYAVFKTDGIAVMTQMPALATVRGTAVIEKVLNTNVKDADYMRIGRPITFLWKDKFLNAAATIKEYKLYISSFPGEGNNRTRLNPINVTVVKKSPVPHAKGDHRISSKCVIIDAVDADGKDLKMEREVALPNPKTVHFLDPTSPDPDSPDPMLYVRFEVLDNHDASITYIKLEGDVPGDMYIIYTAYFKSEAYPTVTEYDYKYDVTTDDMEDMGLKVIAPVGTLKQGQCFLALQPKSNADNPPPTRRKRSTVNNNSTSSGNNTFNPSTGNVSIVTITTGCRSFNQTTSAWEPNGCIVLPFSTLNETVCRCPSTTKTLATTFFVTPNTIDFNNVWSKFDIANAAVYGTLTVLLLLYILLAILLRRKDRQDKLNWSMRFLCDCDSEDPYFYMISVHTGLRPGSGTDSNVNFVLAGEGGDSGVRLLSDGVEHGFGTSSVRNFVMSTNVVLGELTYFRLWHDNTGQGNRNSWYLHKLIVDDPQTNQSLDGTAEGFNMSRVNLSPGIKYYSNVIAYNYAGVHTTSTSDGFIVDHIDPSAGIVYDGLGGQDVEYKNSSDIVEAHWHGFIDTESGIQSYRWMYLFQCDKWLSIDFDDGMIERIIPVSITDDIGVESLFYQQSRMNLTENHLWMSLFVRPTRSVFTRVQRLACGITLLLLTMISNAMFFKSADEETMQADSVKLGFFRLSMTNLFISFIGIIITTPPIFFATFVFRNTEPKAQPLHFQKKTKQRKCLPCLKQKESDAEKLKEIESGLSEDDDFLIYKKRRFPYYVAYIAWIVLVLGSSMSAFFLLLYSMEWGKNKSEEWLSTFILSFFESILFVDPIKVILIAFLIALIFKKHVDDETTLVDMKKLRTAASKHSAGNSRLFWAFRHEVLSKAEPPAEEKLNKQREIIKLQTRAKSVFREVILYTVFAIIVYCISYLNRDDRAYIMKLNIDNHIYESSKVQFGFSKVNSMDTLMQWMDKTFVPAFYPVQEYNGASLSLQDKFYISDLTNIRLGLVRFRQVRMPKEKCGYWKLTPNHFCTTDFQSSREEKRQHCVSWKPRNSTCPAAENSFLTKDAYRYRSAEELHSMPFAGGYDVYGGGGYIQDFPNNRDSVNTILNEIKTHRWMDRRTRALLIEFSLYNSNIKLITFSTFAVEFTDTGNVLAYTFTQSFRPTLLTDATGAFSILFYFIYIIALIIATVKIIGKFRDQGCDFFKAAWNVIDLITVVLSYVAIAVWIVKYIQTSRALKRIVGIIVFTATLRILKALGYNKRCAELVTVVKHAAPQLFSFFVVFGLGFFGFVILGHLLFGSSMFDYHNMLTASGSLANTLIGRNSLDKMVAAAPSFAQVYFFVYVLFIIFILLTMFAAILNQSITEVRANYQNESPIGILDLIKGAFTDLLGLVGIHLRSNKRQNSVQKSKS</sequence>
<dbReference type="InterPro" id="IPR027359">
    <property type="entry name" value="Volt_channel_dom_sf"/>
</dbReference>
<dbReference type="Gene3D" id="1.10.287.70">
    <property type="match status" value="1"/>
</dbReference>
<dbReference type="GO" id="GO:0005262">
    <property type="term" value="F:calcium channel activity"/>
    <property type="evidence" value="ECO:0007669"/>
    <property type="project" value="TreeGrafter"/>
</dbReference>
<evidence type="ECO:0000256" key="1">
    <source>
        <dbReference type="ARBA" id="ARBA00004272"/>
    </source>
</evidence>
<evidence type="ECO:0000313" key="15">
    <source>
        <dbReference type="Proteomes" id="UP000596742"/>
    </source>
</evidence>
<feature type="domain" description="PLAT" evidence="13">
    <location>
        <begin position="1201"/>
        <end position="1320"/>
    </location>
</feature>
<feature type="transmembrane region" description="Helical" evidence="12">
    <location>
        <begin position="1495"/>
        <end position="1521"/>
    </location>
</feature>
<accession>A0A8B6GBR6</accession>
<dbReference type="PROSITE" id="PS50095">
    <property type="entry name" value="PLAT"/>
    <property type="match status" value="1"/>
</dbReference>
<keyword evidence="5 12" id="KW-1133">Transmembrane helix</keyword>
<evidence type="ECO:0000313" key="14">
    <source>
        <dbReference type="EMBL" id="VDI61829.1"/>
    </source>
</evidence>
<protein>
    <submittedName>
        <fullName evidence="14">Polycystin 2</fullName>
    </submittedName>
</protein>
<keyword evidence="4" id="KW-0732">Signal</keyword>
<dbReference type="OrthoDB" id="2134669at2759"/>
<evidence type="ECO:0000256" key="12">
    <source>
        <dbReference type="SAM" id="Phobius"/>
    </source>
</evidence>
<evidence type="ECO:0000256" key="11">
    <source>
        <dbReference type="SAM" id="MobiDB-lite"/>
    </source>
</evidence>
<dbReference type="SUPFAM" id="SSF49723">
    <property type="entry name" value="Lipase/lipooxygenase domain (PLAT/LH2 domain)"/>
    <property type="match status" value="1"/>
</dbReference>
<dbReference type="PANTHER" id="PTHR10877:SF194">
    <property type="entry name" value="LOCATION OF VULVA DEFECTIVE 1"/>
    <property type="match status" value="1"/>
</dbReference>
<feature type="transmembrane region" description="Helical" evidence="12">
    <location>
        <begin position="1580"/>
        <end position="1603"/>
    </location>
</feature>
<keyword evidence="7" id="KW-0325">Glycoprotein</keyword>
<dbReference type="GO" id="GO:0005509">
    <property type="term" value="F:calcium ion binding"/>
    <property type="evidence" value="ECO:0007669"/>
    <property type="project" value="InterPro"/>
</dbReference>
<evidence type="ECO:0000256" key="5">
    <source>
        <dbReference type="ARBA" id="ARBA00022989"/>
    </source>
</evidence>